<dbReference type="RefSeq" id="WP_160618510.1">
    <property type="nucleotide sequence ID" value="NZ_CP047652.1"/>
</dbReference>
<dbReference type="Proteomes" id="UP000463975">
    <property type="component" value="Chromosome"/>
</dbReference>
<evidence type="ECO:0000313" key="1">
    <source>
        <dbReference type="EMBL" id="QHI95433.1"/>
    </source>
</evidence>
<dbReference type="PANTHER" id="PTHR37574:SF1">
    <property type="entry name" value="LIPASE B"/>
    <property type="match status" value="1"/>
</dbReference>
<organism evidence="1 2">
    <name type="scientific">Aristophania vespae</name>
    <dbReference type="NCBI Taxonomy" id="2697033"/>
    <lineage>
        <taxon>Bacteria</taxon>
        <taxon>Pseudomonadati</taxon>
        <taxon>Pseudomonadota</taxon>
        <taxon>Alphaproteobacteria</taxon>
        <taxon>Acetobacterales</taxon>
        <taxon>Acetobacteraceae</taxon>
        <taxon>Aristophania</taxon>
    </lineage>
</organism>
<dbReference type="SUPFAM" id="SSF53474">
    <property type="entry name" value="alpha/beta-Hydrolases"/>
    <property type="match status" value="1"/>
</dbReference>
<dbReference type="EMBL" id="CP047652">
    <property type="protein sequence ID" value="QHI95433.1"/>
    <property type="molecule type" value="Genomic_DNA"/>
</dbReference>
<reference evidence="1 2" key="1">
    <citation type="submission" date="2020-01" db="EMBL/GenBank/DDBJ databases">
        <title>Genome sequencing of strain KACC 21507.</title>
        <authorList>
            <person name="Heo J."/>
            <person name="Kim S.-J."/>
            <person name="Kim J.-S."/>
            <person name="Hong S.-B."/>
            <person name="Kwon S.-W."/>
        </authorList>
    </citation>
    <scope>NUCLEOTIDE SEQUENCE [LARGE SCALE GENOMIC DNA]</scope>
    <source>
        <strain evidence="1 2">KACC 21507</strain>
    </source>
</reference>
<keyword evidence="2" id="KW-1185">Reference proteome</keyword>
<name>A0A6P1ND76_9PROT</name>
<dbReference type="Gene3D" id="3.40.50.1820">
    <property type="entry name" value="alpha/beta hydrolase"/>
    <property type="match status" value="1"/>
</dbReference>
<dbReference type="KEGG" id="bomb:GT348_03370"/>
<dbReference type="InterPro" id="IPR053228">
    <property type="entry name" value="Stereospecific_Lipase"/>
</dbReference>
<sequence length="296" mass="32633">MSYEEELCFSSPSIEVVENSLWYYADRPVADKVKDIVLLLHGKNNTGFGVWSWSYFNSMPRDGFYPVALTLPHSNTADLNISGKYVAAAIYILRRKFPAHHIHIVAHSMGNISAAWAFHYRPSFMSKHVTSFCSIGAVYAGVANLYPGKPATPADLQVIAGSNFLKEINSAPFPDPVRYLSIISETDEVTTGNALTAKEIATFPAGTKGKVVTPQEVFGLNTKISHVEEVAVSSVYEIVRAFLRNKEINLLKVKNLYYEGMQIDGLNLTLNSGDKISHHGDSPLVTQEPPLNDVVI</sequence>
<protein>
    <recommendedName>
        <fullName evidence="3">Alpha/beta hydrolase</fullName>
    </recommendedName>
</protein>
<dbReference type="PANTHER" id="PTHR37574">
    <property type="entry name" value="LIPASE B"/>
    <property type="match status" value="1"/>
</dbReference>
<dbReference type="InterPro" id="IPR029058">
    <property type="entry name" value="AB_hydrolase_fold"/>
</dbReference>
<evidence type="ECO:0000313" key="2">
    <source>
        <dbReference type="Proteomes" id="UP000463975"/>
    </source>
</evidence>
<dbReference type="AlphaFoldDB" id="A0A6P1ND76"/>
<gene>
    <name evidence="1" type="ORF">GT348_03370</name>
</gene>
<evidence type="ECO:0008006" key="3">
    <source>
        <dbReference type="Google" id="ProtNLM"/>
    </source>
</evidence>
<proteinExistence type="predicted"/>
<accession>A0A6P1ND76</accession>